<accession>A0AAD5T757</accession>
<sequence>MADLPTGPLAQSSSASSTQRAAEASSRHYKLAKAHFDPLSASLDRVAVSIAPNTVARSASSSSAMSKASFRIL</sequence>
<evidence type="ECO:0000313" key="3">
    <source>
        <dbReference type="Proteomes" id="UP001211907"/>
    </source>
</evidence>
<evidence type="ECO:0000256" key="1">
    <source>
        <dbReference type="SAM" id="MobiDB-lite"/>
    </source>
</evidence>
<protein>
    <submittedName>
        <fullName evidence="2">Uncharacterized protein</fullName>
    </submittedName>
</protein>
<name>A0AAD5T757_9FUNG</name>
<proteinExistence type="predicted"/>
<gene>
    <name evidence="2" type="ORF">HK100_011486</name>
</gene>
<evidence type="ECO:0000313" key="2">
    <source>
        <dbReference type="EMBL" id="KAJ3123783.1"/>
    </source>
</evidence>
<dbReference type="Proteomes" id="UP001211907">
    <property type="component" value="Unassembled WGS sequence"/>
</dbReference>
<comment type="caution">
    <text evidence="2">The sequence shown here is derived from an EMBL/GenBank/DDBJ whole genome shotgun (WGS) entry which is preliminary data.</text>
</comment>
<organism evidence="2 3">
    <name type="scientific">Physocladia obscura</name>
    <dbReference type="NCBI Taxonomy" id="109957"/>
    <lineage>
        <taxon>Eukaryota</taxon>
        <taxon>Fungi</taxon>
        <taxon>Fungi incertae sedis</taxon>
        <taxon>Chytridiomycota</taxon>
        <taxon>Chytridiomycota incertae sedis</taxon>
        <taxon>Chytridiomycetes</taxon>
        <taxon>Chytridiales</taxon>
        <taxon>Chytriomycetaceae</taxon>
        <taxon>Physocladia</taxon>
    </lineage>
</organism>
<dbReference type="EMBL" id="JADGJH010000716">
    <property type="protein sequence ID" value="KAJ3123783.1"/>
    <property type="molecule type" value="Genomic_DNA"/>
</dbReference>
<feature type="compositionally biased region" description="Low complexity" evidence="1">
    <location>
        <begin position="10"/>
        <end position="24"/>
    </location>
</feature>
<keyword evidence="3" id="KW-1185">Reference proteome</keyword>
<reference evidence="2" key="1">
    <citation type="submission" date="2020-05" db="EMBL/GenBank/DDBJ databases">
        <title>Phylogenomic resolution of chytrid fungi.</title>
        <authorList>
            <person name="Stajich J.E."/>
            <person name="Amses K."/>
            <person name="Simmons R."/>
            <person name="Seto K."/>
            <person name="Myers J."/>
            <person name="Bonds A."/>
            <person name="Quandt C.A."/>
            <person name="Barry K."/>
            <person name="Liu P."/>
            <person name="Grigoriev I."/>
            <person name="Longcore J.E."/>
            <person name="James T.Y."/>
        </authorList>
    </citation>
    <scope>NUCLEOTIDE SEQUENCE</scope>
    <source>
        <strain evidence="2">JEL0513</strain>
    </source>
</reference>
<dbReference type="AlphaFoldDB" id="A0AAD5T757"/>
<feature type="region of interest" description="Disordered" evidence="1">
    <location>
        <begin position="1"/>
        <end position="26"/>
    </location>
</feature>